<evidence type="ECO:0000256" key="1">
    <source>
        <dbReference type="SAM" id="MobiDB-lite"/>
    </source>
</evidence>
<protein>
    <recommendedName>
        <fullName evidence="2">BON domain-containing protein</fullName>
    </recommendedName>
</protein>
<keyword evidence="4" id="KW-1185">Reference proteome</keyword>
<name>A0ABU2A1E2_9BURK</name>
<reference evidence="3 4" key="1">
    <citation type="submission" date="2023-07" db="EMBL/GenBank/DDBJ databases">
        <title>Sorghum-associated microbial communities from plants grown in Nebraska, USA.</title>
        <authorList>
            <person name="Schachtman D."/>
        </authorList>
    </citation>
    <scope>NUCLEOTIDE SEQUENCE [LARGE SCALE GENOMIC DNA]</scope>
    <source>
        <strain evidence="3 4">BE316</strain>
    </source>
</reference>
<dbReference type="PROSITE" id="PS50914">
    <property type="entry name" value="BON"/>
    <property type="match status" value="1"/>
</dbReference>
<dbReference type="RefSeq" id="WP_310323602.1">
    <property type="nucleotide sequence ID" value="NZ_JAVDXV010000001.1"/>
</dbReference>
<evidence type="ECO:0000259" key="2">
    <source>
        <dbReference type="PROSITE" id="PS50914"/>
    </source>
</evidence>
<evidence type="ECO:0000313" key="3">
    <source>
        <dbReference type="EMBL" id="MDR7331007.1"/>
    </source>
</evidence>
<dbReference type="InterPro" id="IPR014004">
    <property type="entry name" value="Transpt-assoc_nodulatn_dom_bac"/>
</dbReference>
<dbReference type="InterPro" id="IPR007055">
    <property type="entry name" value="BON_dom"/>
</dbReference>
<evidence type="ECO:0000313" key="4">
    <source>
        <dbReference type="Proteomes" id="UP001180825"/>
    </source>
</evidence>
<dbReference type="Pfam" id="PF04972">
    <property type="entry name" value="BON"/>
    <property type="match status" value="1"/>
</dbReference>
<gene>
    <name evidence="3" type="ORF">J2X21_000119</name>
</gene>
<sequence length="350" mass="35304">MKFPKSVHPEGWLDHIDTRSSGSAPAARPAGTPLKPRMPRPAGAKIRATDPIGYVSPEPMAASVPPIHASVSPAMAAPGANPARRSSNSMPWVLGVGAGVVLIGVAVTMSRQFTTDEAPALPPTVVGEVTPPAVIASSPEDTLLAEAPPAAGTVTPETTPVAPAEPATQVAAAPKAVDTPKVVETPKPAEAPKLAQAPKVEAPAPVVTRTLTPPPEALAQVAPPPVTLQPTPVAPVAPVVTPPVTEAQPVQPPVLAQQTPPVTPPVANPEDTGITIKVREALASDSTLAVVPIAVSTDHGVVKLEGQAPDAPTKERATVVAAATSGVRGVDNRLTLPPVTVGVLMQNSGS</sequence>
<accession>A0ABU2A1E2</accession>
<feature type="domain" description="BON" evidence="2">
    <location>
        <begin position="270"/>
        <end position="338"/>
    </location>
</feature>
<dbReference type="Proteomes" id="UP001180825">
    <property type="component" value="Unassembled WGS sequence"/>
</dbReference>
<feature type="compositionally biased region" description="Basic and acidic residues" evidence="1">
    <location>
        <begin position="7"/>
        <end position="18"/>
    </location>
</feature>
<organism evidence="3 4">
    <name type="scientific">Roseateles asaccharophilus</name>
    <dbReference type="NCBI Taxonomy" id="582607"/>
    <lineage>
        <taxon>Bacteria</taxon>
        <taxon>Pseudomonadati</taxon>
        <taxon>Pseudomonadota</taxon>
        <taxon>Betaproteobacteria</taxon>
        <taxon>Burkholderiales</taxon>
        <taxon>Sphaerotilaceae</taxon>
        <taxon>Roseateles</taxon>
    </lineage>
</organism>
<dbReference type="Gene3D" id="3.30.1340.30">
    <property type="match status" value="1"/>
</dbReference>
<proteinExistence type="predicted"/>
<feature type="region of interest" description="Disordered" evidence="1">
    <location>
        <begin position="1"/>
        <end position="44"/>
    </location>
</feature>
<dbReference type="SMART" id="SM00749">
    <property type="entry name" value="BON"/>
    <property type="match status" value="1"/>
</dbReference>
<comment type="caution">
    <text evidence="3">The sequence shown here is derived from an EMBL/GenBank/DDBJ whole genome shotgun (WGS) entry which is preliminary data.</text>
</comment>
<dbReference type="EMBL" id="JAVDXV010000001">
    <property type="protein sequence ID" value="MDR7331007.1"/>
    <property type="molecule type" value="Genomic_DNA"/>
</dbReference>
<feature type="compositionally biased region" description="Low complexity" evidence="1">
    <location>
        <begin position="19"/>
        <end position="33"/>
    </location>
</feature>